<comment type="caution">
    <text evidence="2">The sequence shown here is derived from an EMBL/GenBank/DDBJ whole genome shotgun (WGS) entry which is preliminary data.</text>
</comment>
<feature type="compositionally biased region" description="Basic and acidic residues" evidence="1">
    <location>
        <begin position="114"/>
        <end position="123"/>
    </location>
</feature>
<feature type="compositionally biased region" description="Basic residues" evidence="1">
    <location>
        <begin position="77"/>
        <end position="90"/>
    </location>
</feature>
<accession>A0A5C5FWA3</accession>
<gene>
    <name evidence="2" type="ORF">DMC30DRAFT_211819</name>
</gene>
<feature type="compositionally biased region" description="Basic and acidic residues" evidence="1">
    <location>
        <begin position="191"/>
        <end position="217"/>
    </location>
</feature>
<name>A0A5C5FWA3_9BASI</name>
<protein>
    <submittedName>
        <fullName evidence="2">Uncharacterized protein</fullName>
    </submittedName>
</protein>
<feature type="region of interest" description="Disordered" evidence="1">
    <location>
        <begin position="49"/>
        <end position="228"/>
    </location>
</feature>
<feature type="region of interest" description="Disordered" evidence="1">
    <location>
        <begin position="1"/>
        <end position="33"/>
    </location>
</feature>
<evidence type="ECO:0000313" key="3">
    <source>
        <dbReference type="Proteomes" id="UP000311382"/>
    </source>
</evidence>
<dbReference type="Proteomes" id="UP000311382">
    <property type="component" value="Unassembled WGS sequence"/>
</dbReference>
<sequence length="228" mass="25250">MHDGQVPHRSRPPLPRSPASPARPEQAWGPSLEELPSVRWRSKLLSIEKERRTCGQGPIKLRPLSPSGPRSLAAGPLRRHRSRCLGRGSRRPCDVSSRGSRAPGRARRALARQQQRDRSDPARGRRHGPHGRRLESTTGSDTHMRNGARSRPALNWSTRTSADGRATLAATPLQPFHPARRSSPPSPPLVTRRDFTLASGKERDPGHADERERERKGKAQTPVPGDSE</sequence>
<reference evidence="2 3" key="1">
    <citation type="submission" date="2019-03" db="EMBL/GenBank/DDBJ databases">
        <title>Rhodosporidium diobovatum UCD-FST 08-225 genome sequencing, assembly, and annotation.</title>
        <authorList>
            <person name="Fakankun I.U."/>
            <person name="Fristensky B."/>
            <person name="Levin D.B."/>
        </authorList>
    </citation>
    <scope>NUCLEOTIDE SEQUENCE [LARGE SCALE GENOMIC DNA]</scope>
    <source>
        <strain evidence="2 3">UCD-FST 08-225</strain>
    </source>
</reference>
<keyword evidence="3" id="KW-1185">Reference proteome</keyword>
<organism evidence="2 3">
    <name type="scientific">Rhodotorula diobovata</name>
    <dbReference type="NCBI Taxonomy" id="5288"/>
    <lineage>
        <taxon>Eukaryota</taxon>
        <taxon>Fungi</taxon>
        <taxon>Dikarya</taxon>
        <taxon>Basidiomycota</taxon>
        <taxon>Pucciniomycotina</taxon>
        <taxon>Microbotryomycetes</taxon>
        <taxon>Sporidiobolales</taxon>
        <taxon>Sporidiobolaceae</taxon>
        <taxon>Rhodotorula</taxon>
    </lineage>
</organism>
<evidence type="ECO:0000313" key="2">
    <source>
        <dbReference type="EMBL" id="TNY21163.1"/>
    </source>
</evidence>
<evidence type="ECO:0000256" key="1">
    <source>
        <dbReference type="SAM" id="MobiDB-lite"/>
    </source>
</evidence>
<dbReference type="EMBL" id="SOZI01000049">
    <property type="protein sequence ID" value="TNY21163.1"/>
    <property type="molecule type" value="Genomic_DNA"/>
</dbReference>
<proteinExistence type="predicted"/>
<dbReference type="AlphaFoldDB" id="A0A5C5FWA3"/>